<name>A0A7X5ZUJ3_9SPHN</name>
<proteinExistence type="predicted"/>
<sequence>MMRLTGPLACAVLLGGGVSAIVYKRGADGRWRLVERDMLAIS</sequence>
<reference evidence="1 2" key="1">
    <citation type="submission" date="2020-03" db="EMBL/GenBank/DDBJ databases">
        <title>Genomic Encyclopedia of Type Strains, Phase IV (KMG-IV): sequencing the most valuable type-strain genomes for metagenomic binning, comparative biology and taxonomic classification.</title>
        <authorList>
            <person name="Goeker M."/>
        </authorList>
    </citation>
    <scope>NUCLEOTIDE SEQUENCE [LARGE SCALE GENOMIC DNA]</scope>
    <source>
        <strain evidence="1 2">DSM 4733</strain>
    </source>
</reference>
<comment type="caution">
    <text evidence="1">The sequence shown here is derived from an EMBL/GenBank/DDBJ whole genome shotgun (WGS) entry which is preliminary data.</text>
</comment>
<organism evidence="1 2">
    <name type="scientific">Sphingomonas leidyi</name>
    <dbReference type="NCBI Taxonomy" id="68569"/>
    <lineage>
        <taxon>Bacteria</taxon>
        <taxon>Pseudomonadati</taxon>
        <taxon>Pseudomonadota</taxon>
        <taxon>Alphaproteobacteria</taxon>
        <taxon>Sphingomonadales</taxon>
        <taxon>Sphingomonadaceae</taxon>
        <taxon>Sphingomonas</taxon>
    </lineage>
</organism>
<dbReference type="EMBL" id="JAASQV010000001">
    <property type="protein sequence ID" value="NIJ63764.1"/>
    <property type="molecule type" value="Genomic_DNA"/>
</dbReference>
<evidence type="ECO:0000313" key="1">
    <source>
        <dbReference type="EMBL" id="NIJ63764.1"/>
    </source>
</evidence>
<dbReference type="AlphaFoldDB" id="A0A7X5ZUJ3"/>
<gene>
    <name evidence="1" type="ORF">FHR20_000695</name>
</gene>
<protein>
    <submittedName>
        <fullName evidence="1">Uncharacterized protein</fullName>
    </submittedName>
</protein>
<keyword evidence="2" id="KW-1185">Reference proteome</keyword>
<evidence type="ECO:0000313" key="2">
    <source>
        <dbReference type="Proteomes" id="UP000564677"/>
    </source>
</evidence>
<dbReference type="Proteomes" id="UP000564677">
    <property type="component" value="Unassembled WGS sequence"/>
</dbReference>
<accession>A0A7X5ZUJ3</accession>